<dbReference type="KEGG" id="tbd:Tbd_0870"/>
<keyword evidence="1" id="KW-0732">Signal</keyword>
<keyword evidence="4" id="KW-1185">Reference proteome</keyword>
<dbReference type="STRING" id="292415.Tbd_0870"/>
<dbReference type="Proteomes" id="UP000008291">
    <property type="component" value="Chromosome"/>
</dbReference>
<dbReference type="RefSeq" id="WP_011311382.1">
    <property type="nucleotide sequence ID" value="NC_007404.1"/>
</dbReference>
<reference evidence="3 4" key="1">
    <citation type="journal article" date="2006" name="J. Bacteriol.">
        <title>The genome sequence of the obligately chemolithoautotrophic, facultatively anaerobic bacterium Thiobacillus denitrificans.</title>
        <authorList>
            <person name="Beller H.R."/>
            <person name="Chain P.S."/>
            <person name="Letain T.E."/>
            <person name="Chakicherla A."/>
            <person name="Larimer F.W."/>
            <person name="Richardson P.M."/>
            <person name="Coleman M.A."/>
            <person name="Wood A.P."/>
            <person name="Kelly D.P."/>
        </authorList>
    </citation>
    <scope>NUCLEOTIDE SEQUENCE [LARGE SCALE GENOMIC DNA]</scope>
    <source>
        <strain evidence="3 4">ATCC 25259</strain>
    </source>
</reference>
<dbReference type="Pfam" id="PF13511">
    <property type="entry name" value="DUF4124"/>
    <property type="match status" value="1"/>
</dbReference>
<evidence type="ECO:0000313" key="4">
    <source>
        <dbReference type="Proteomes" id="UP000008291"/>
    </source>
</evidence>
<protein>
    <recommendedName>
        <fullName evidence="2">DUF4124 domain-containing protein</fullName>
    </recommendedName>
</protein>
<name>Q3SKF8_THIDA</name>
<dbReference type="EMBL" id="CP000116">
    <property type="protein sequence ID" value="AAZ96823.1"/>
    <property type="molecule type" value="Genomic_DNA"/>
</dbReference>
<dbReference type="OrthoDB" id="8563751at2"/>
<sequence length="146" mass="15601">MRRLLASAVLAALLLPPVAGAESLNKCVGAAGEVTYSNLPCRGARHVEALPIDPPPEPPAGAKAAPVVTATPTLDRETGQPAAAGIRMRRVATSDARRCDAITEKLGRVTDTMDQARRKGYTLDEADKWGREIKDLQRKKQQAGCF</sequence>
<gene>
    <name evidence="3" type="ordered locus">Tbd_0870</name>
</gene>
<feature type="signal peptide" evidence="1">
    <location>
        <begin position="1"/>
        <end position="21"/>
    </location>
</feature>
<accession>Q3SKF8</accession>
<proteinExistence type="predicted"/>
<evidence type="ECO:0000313" key="3">
    <source>
        <dbReference type="EMBL" id="AAZ96823.1"/>
    </source>
</evidence>
<dbReference type="InterPro" id="IPR025392">
    <property type="entry name" value="DUF4124"/>
</dbReference>
<dbReference type="HOGENOM" id="CLU_1776610_0_0_4"/>
<dbReference type="AlphaFoldDB" id="Q3SKF8"/>
<evidence type="ECO:0000256" key="1">
    <source>
        <dbReference type="SAM" id="SignalP"/>
    </source>
</evidence>
<organism evidence="3 4">
    <name type="scientific">Thiobacillus denitrificans (strain ATCC 25259 / T1)</name>
    <dbReference type="NCBI Taxonomy" id="292415"/>
    <lineage>
        <taxon>Bacteria</taxon>
        <taxon>Pseudomonadati</taxon>
        <taxon>Pseudomonadota</taxon>
        <taxon>Betaproteobacteria</taxon>
        <taxon>Nitrosomonadales</taxon>
        <taxon>Thiobacillaceae</taxon>
        <taxon>Thiobacillus</taxon>
    </lineage>
</organism>
<feature type="domain" description="DUF4124" evidence="2">
    <location>
        <begin position="11"/>
        <end position="65"/>
    </location>
</feature>
<evidence type="ECO:0000259" key="2">
    <source>
        <dbReference type="Pfam" id="PF13511"/>
    </source>
</evidence>
<feature type="chain" id="PRO_5004228979" description="DUF4124 domain-containing protein" evidence="1">
    <location>
        <begin position="22"/>
        <end position="146"/>
    </location>
</feature>